<sequence length="130" mass="14927">MRVGGNIKEIREFEKNLKRSHVAEKLKISTRAYANIENDIADITLNRLEEIANVLGCTPLYILGYKDYKKSFYNSIHNNSGNQGTIKINQSNMGDSLLGIIYDLQKELIESERKRITLLEEVLKQNNIKV</sequence>
<proteinExistence type="predicted"/>
<evidence type="ECO:0000313" key="3">
    <source>
        <dbReference type="Proteomes" id="UP000322362"/>
    </source>
</evidence>
<reference evidence="2 3" key="1">
    <citation type="submission" date="2019-08" db="EMBL/GenBank/DDBJ databases">
        <title>Phlebobacter frassis gen. nov. sp. nov., a new member of family Sphingobacteriaceae isolated from sand fly rearing media.</title>
        <authorList>
            <person name="Kakumanu M.L."/>
            <person name="Marayati B.F."/>
            <person name="Wada-Katsumata A."/>
            <person name="Wasserberg G."/>
            <person name="Schal C."/>
            <person name="Apperson C.S."/>
            <person name="Ponnusamy L."/>
        </authorList>
    </citation>
    <scope>NUCLEOTIDE SEQUENCE [LARGE SCALE GENOMIC DNA]</scope>
    <source>
        <strain evidence="2 3">SSI9</strain>
    </source>
</reference>
<evidence type="ECO:0000259" key="1">
    <source>
        <dbReference type="PROSITE" id="PS50943"/>
    </source>
</evidence>
<accession>A0A5D4HA14</accession>
<evidence type="ECO:0000313" key="2">
    <source>
        <dbReference type="EMBL" id="TYR37444.1"/>
    </source>
</evidence>
<dbReference type="AlphaFoldDB" id="A0A5D4HA14"/>
<dbReference type="GO" id="GO:0003677">
    <property type="term" value="F:DNA binding"/>
    <property type="evidence" value="ECO:0007669"/>
    <property type="project" value="InterPro"/>
</dbReference>
<feature type="domain" description="HTH cro/C1-type" evidence="1">
    <location>
        <begin position="7"/>
        <end position="62"/>
    </location>
</feature>
<organism evidence="2 3">
    <name type="scientific">Sphingobacterium phlebotomi</name>
    <dbReference type="NCBI Taxonomy" id="2605433"/>
    <lineage>
        <taxon>Bacteria</taxon>
        <taxon>Pseudomonadati</taxon>
        <taxon>Bacteroidota</taxon>
        <taxon>Sphingobacteriia</taxon>
        <taxon>Sphingobacteriales</taxon>
        <taxon>Sphingobacteriaceae</taxon>
        <taxon>Sphingobacterium</taxon>
    </lineage>
</organism>
<keyword evidence="3" id="KW-1185">Reference proteome</keyword>
<dbReference type="Proteomes" id="UP000322362">
    <property type="component" value="Unassembled WGS sequence"/>
</dbReference>
<dbReference type="RefSeq" id="WP_148918185.1">
    <property type="nucleotide sequence ID" value="NZ_VTAV01000002.1"/>
</dbReference>
<gene>
    <name evidence="2" type="ORF">FXV77_05415</name>
</gene>
<name>A0A5D4HA14_9SPHI</name>
<dbReference type="CDD" id="cd00093">
    <property type="entry name" value="HTH_XRE"/>
    <property type="match status" value="1"/>
</dbReference>
<dbReference type="InterPro" id="IPR010982">
    <property type="entry name" value="Lambda_DNA-bd_dom_sf"/>
</dbReference>
<dbReference type="EMBL" id="VTAV01000002">
    <property type="protein sequence ID" value="TYR37444.1"/>
    <property type="molecule type" value="Genomic_DNA"/>
</dbReference>
<dbReference type="SUPFAM" id="SSF47413">
    <property type="entry name" value="lambda repressor-like DNA-binding domains"/>
    <property type="match status" value="1"/>
</dbReference>
<comment type="caution">
    <text evidence="2">The sequence shown here is derived from an EMBL/GenBank/DDBJ whole genome shotgun (WGS) entry which is preliminary data.</text>
</comment>
<dbReference type="Gene3D" id="1.10.260.40">
    <property type="entry name" value="lambda repressor-like DNA-binding domains"/>
    <property type="match status" value="1"/>
</dbReference>
<dbReference type="Pfam" id="PF01381">
    <property type="entry name" value="HTH_3"/>
    <property type="match status" value="1"/>
</dbReference>
<dbReference type="PROSITE" id="PS50943">
    <property type="entry name" value="HTH_CROC1"/>
    <property type="match status" value="1"/>
</dbReference>
<dbReference type="SMART" id="SM00530">
    <property type="entry name" value="HTH_XRE"/>
    <property type="match status" value="1"/>
</dbReference>
<protein>
    <submittedName>
        <fullName evidence="2">Helix-turn-helix transcriptional regulator</fullName>
    </submittedName>
</protein>
<dbReference type="InterPro" id="IPR001387">
    <property type="entry name" value="Cro/C1-type_HTH"/>
</dbReference>